<dbReference type="Gene3D" id="3.30.565.10">
    <property type="entry name" value="Histidine kinase-like ATPase, C-terminal domain"/>
    <property type="match status" value="1"/>
</dbReference>
<dbReference type="PANTHER" id="PTHR44936:SF9">
    <property type="entry name" value="SENSOR PROTEIN CREC"/>
    <property type="match status" value="1"/>
</dbReference>
<dbReference type="InterPro" id="IPR004358">
    <property type="entry name" value="Sig_transdc_His_kin-like_C"/>
</dbReference>
<dbReference type="SMART" id="SM00387">
    <property type="entry name" value="HATPase_c"/>
    <property type="match status" value="1"/>
</dbReference>
<dbReference type="KEGG" id="lbi:LEPBI_I1423"/>
<evidence type="ECO:0000256" key="7">
    <source>
        <dbReference type="ARBA" id="ARBA00022777"/>
    </source>
</evidence>
<keyword evidence="14" id="KW-1185">Reference proteome</keyword>
<evidence type="ECO:0000313" key="14">
    <source>
        <dbReference type="Proteomes" id="UP000001847"/>
    </source>
</evidence>
<keyword evidence="7 12" id="KW-0418">Kinase</keyword>
<proteinExistence type="predicted"/>
<dbReference type="GO" id="GO:0000155">
    <property type="term" value="F:phosphorelay sensor kinase activity"/>
    <property type="evidence" value="ECO:0007669"/>
    <property type="project" value="InterPro"/>
</dbReference>
<keyword evidence="10" id="KW-0472">Membrane</keyword>
<dbReference type="STRING" id="456481.LEPBI_I1423"/>
<accession>B5U8Q9</accession>
<dbReference type="Gene3D" id="1.10.287.130">
    <property type="match status" value="1"/>
</dbReference>
<keyword evidence="10" id="KW-1133">Transmembrane helix</keyword>
<keyword evidence="10" id="KW-0812">Transmembrane</keyword>
<evidence type="ECO:0000256" key="6">
    <source>
        <dbReference type="ARBA" id="ARBA00022679"/>
    </source>
</evidence>
<sequence>MRGSAQFRMFFSLAWLSLTLSLGVWWWILGFRQAKTISEISISQERQLELNRVNRMLQLEGSFFLSMLTLGGVTLAVLSYRDHKRSKLIADFFSTVTHEMKTPIASLQLQIEVLLEATTNPELKRKLEKIWKENQRIESQMGNAFYLASLMQGESLYLETLSLQELKESYSHHEPDLIWDVSIPLQKKVHLDRKAFFAMLKNLTDNAKRHGKANQIKLSIFQVKNQICFLLEDNGSGFQGNKKHLTLPFLRHSKTSGSGIGLYIVKKLMEKMKGKLEFPNSSYGFQVKLSLNEVT</sequence>
<dbReference type="AlphaFoldDB" id="A5JUR4"/>
<accession>A5JUR4</accession>
<evidence type="ECO:0000313" key="13">
    <source>
        <dbReference type="EMBL" id="ABZ97531.1"/>
    </source>
</evidence>
<dbReference type="InterPro" id="IPR003594">
    <property type="entry name" value="HATPase_dom"/>
</dbReference>
<protein>
    <recommendedName>
        <fullName evidence="3">histidine kinase</fullName>
        <ecNumber evidence="3">2.7.13.3</ecNumber>
    </recommendedName>
</protein>
<keyword evidence="4" id="KW-1003">Cell membrane</keyword>
<name>A5JUR4_LEPBP</name>
<organism evidence="12">
    <name type="scientific">Leptospira biflexa serovar Patoc (strain Patoc 1 / ATCC 23582 / Paris)</name>
    <dbReference type="NCBI Taxonomy" id="456481"/>
    <lineage>
        <taxon>Bacteria</taxon>
        <taxon>Pseudomonadati</taxon>
        <taxon>Spirochaetota</taxon>
        <taxon>Spirochaetia</taxon>
        <taxon>Leptospirales</taxon>
        <taxon>Leptospiraceae</taxon>
        <taxon>Leptospira</taxon>
    </lineage>
</organism>
<reference evidence="12" key="1">
    <citation type="journal article" date="2008" name="BMC Microbiol.">
        <title>Heme rescues a two-component system Leptospira biflexa mutant.</title>
        <authorList>
            <person name="Louvel H."/>
            <person name="Betton J.M."/>
            <person name="Picardeau M."/>
        </authorList>
    </citation>
    <scope>NUCLEOTIDE SEQUENCE</scope>
    <source>
        <strain evidence="12">Patoc 1</strain>
    </source>
</reference>
<evidence type="ECO:0000256" key="1">
    <source>
        <dbReference type="ARBA" id="ARBA00000085"/>
    </source>
</evidence>
<dbReference type="InterPro" id="IPR036890">
    <property type="entry name" value="HATPase_C_sf"/>
</dbReference>
<gene>
    <name evidence="13" type="ordered locus">LEPBI_I1423</name>
</gene>
<keyword evidence="8" id="KW-0902">Two-component regulatory system</keyword>
<evidence type="ECO:0000256" key="4">
    <source>
        <dbReference type="ARBA" id="ARBA00022475"/>
    </source>
</evidence>
<evidence type="ECO:0000256" key="5">
    <source>
        <dbReference type="ARBA" id="ARBA00022553"/>
    </source>
</evidence>
<feature type="transmembrane region" description="Helical" evidence="10">
    <location>
        <begin position="61"/>
        <end position="80"/>
    </location>
</feature>
<comment type="subcellular location">
    <subcellularLocation>
        <location evidence="2">Cell membrane</location>
        <topology evidence="2">Multi-pass membrane protein</topology>
    </subcellularLocation>
</comment>
<evidence type="ECO:0000256" key="8">
    <source>
        <dbReference type="ARBA" id="ARBA00023012"/>
    </source>
</evidence>
<dbReference type="SUPFAM" id="SSF47384">
    <property type="entry name" value="Homodimeric domain of signal transducing histidine kinase"/>
    <property type="match status" value="1"/>
</dbReference>
<dbReference type="EC" id="2.7.13.3" evidence="3"/>
<keyword evidence="6" id="KW-0808">Transferase</keyword>
<dbReference type="CDD" id="cd00082">
    <property type="entry name" value="HisKA"/>
    <property type="match status" value="1"/>
</dbReference>
<evidence type="ECO:0000256" key="9">
    <source>
        <dbReference type="ARBA" id="ARBA00023026"/>
    </source>
</evidence>
<dbReference type="EMBL" id="EF577043">
    <property type="protein sequence ID" value="ABQ45412.1"/>
    <property type="molecule type" value="Genomic_DNA"/>
</dbReference>
<reference evidence="13 14" key="2">
    <citation type="journal article" date="2008" name="PLoS ONE">
        <title>Genome sequence of the saprophyte Leptospira biflexa provides insights into the evolution of Leptospira and the pathogenesis of leptospirosis.</title>
        <authorList>
            <person name="Picardeau M."/>
            <person name="Bulach D.M."/>
            <person name="Bouchier C."/>
            <person name="Zuerner R.L."/>
            <person name="Zidane N."/>
            <person name="Wilson P.J."/>
            <person name="Creno S."/>
            <person name="Kuczek E.S."/>
            <person name="Bommezzadri S."/>
            <person name="Davis J.C."/>
            <person name="McGrath A."/>
            <person name="Johnson M.J."/>
            <person name="Boursaux-Eude C."/>
            <person name="Seemann T."/>
            <person name="Rouy Z."/>
            <person name="Coppel R.L."/>
            <person name="Rood J.I."/>
            <person name="Lajus A."/>
            <person name="Davies J.K."/>
            <person name="Medigue C."/>
            <person name="Adler B."/>
        </authorList>
    </citation>
    <scope>NUCLEOTIDE SEQUENCE [LARGE SCALE GENOMIC DNA]</scope>
    <source>
        <strain evidence="13">Patoc 1</strain>
        <strain evidence="14">Patoc 1 / ATCC 23582 / Paris</strain>
    </source>
</reference>
<dbReference type="Proteomes" id="UP000001847">
    <property type="component" value="Chromosome I"/>
</dbReference>
<dbReference type="PRINTS" id="PR00344">
    <property type="entry name" value="BCTRLSENSOR"/>
</dbReference>
<dbReference type="HOGENOM" id="CLU_000445_89_3_12"/>
<dbReference type="EMBL" id="CP000786">
    <property type="protein sequence ID" value="ABZ97531.1"/>
    <property type="molecule type" value="Genomic_DNA"/>
</dbReference>
<dbReference type="SMART" id="SM00388">
    <property type="entry name" value="HisKA"/>
    <property type="match status" value="1"/>
</dbReference>
<keyword evidence="5" id="KW-0597">Phosphoprotein</keyword>
<evidence type="ECO:0000256" key="2">
    <source>
        <dbReference type="ARBA" id="ARBA00004651"/>
    </source>
</evidence>
<dbReference type="PANTHER" id="PTHR44936">
    <property type="entry name" value="SENSOR PROTEIN CREC"/>
    <property type="match status" value="1"/>
</dbReference>
<dbReference type="InterPro" id="IPR003661">
    <property type="entry name" value="HisK_dim/P_dom"/>
</dbReference>
<evidence type="ECO:0000256" key="10">
    <source>
        <dbReference type="SAM" id="Phobius"/>
    </source>
</evidence>
<comment type="catalytic activity">
    <reaction evidence="1">
        <text>ATP + protein L-histidine = ADP + protein N-phospho-L-histidine.</text>
        <dbReference type="EC" id="2.7.13.3"/>
    </reaction>
</comment>
<dbReference type="SUPFAM" id="SSF55874">
    <property type="entry name" value="ATPase domain of HSP90 chaperone/DNA topoisomerase II/histidine kinase"/>
    <property type="match status" value="1"/>
</dbReference>
<dbReference type="PROSITE" id="PS50109">
    <property type="entry name" value="HIS_KIN"/>
    <property type="match status" value="1"/>
</dbReference>
<feature type="transmembrane region" description="Helical" evidence="10">
    <location>
        <begin position="7"/>
        <end position="28"/>
    </location>
</feature>
<dbReference type="GO" id="GO:0005886">
    <property type="term" value="C:plasma membrane"/>
    <property type="evidence" value="ECO:0007669"/>
    <property type="project" value="UniProtKB-SubCell"/>
</dbReference>
<accession>B0SPW5</accession>
<evidence type="ECO:0000256" key="3">
    <source>
        <dbReference type="ARBA" id="ARBA00012438"/>
    </source>
</evidence>
<evidence type="ECO:0000313" key="12">
    <source>
        <dbReference type="EMBL" id="ABQ45412.1"/>
    </source>
</evidence>
<dbReference type="InterPro" id="IPR050980">
    <property type="entry name" value="2C_sensor_his_kinase"/>
</dbReference>
<feature type="domain" description="Histidine kinase" evidence="11">
    <location>
        <begin position="95"/>
        <end position="295"/>
    </location>
</feature>
<evidence type="ECO:0000259" key="11">
    <source>
        <dbReference type="PROSITE" id="PS50109"/>
    </source>
</evidence>
<dbReference type="Pfam" id="PF00512">
    <property type="entry name" value="HisKA"/>
    <property type="match status" value="1"/>
</dbReference>
<keyword evidence="9" id="KW-0843">Virulence</keyword>
<dbReference type="InterPro" id="IPR005467">
    <property type="entry name" value="His_kinase_dom"/>
</dbReference>
<dbReference type="InterPro" id="IPR036097">
    <property type="entry name" value="HisK_dim/P_sf"/>
</dbReference>
<dbReference type="Pfam" id="PF02518">
    <property type="entry name" value="HATPase_c"/>
    <property type="match status" value="1"/>
</dbReference>